<keyword evidence="2" id="KW-0472">Membrane</keyword>
<reference evidence="3 4" key="1">
    <citation type="submission" date="2024-09" db="EMBL/GenBank/DDBJ databases">
        <title>T2T genomes of carrot and Alternaria dauci and their utility for understanding host-pathogen interaction during carrot leaf blight disease.</title>
        <authorList>
            <person name="Liu W."/>
            <person name="Xu S."/>
            <person name="Ou C."/>
            <person name="Liu X."/>
            <person name="Zhuang F."/>
            <person name="Deng X.W."/>
        </authorList>
    </citation>
    <scope>NUCLEOTIDE SEQUENCE [LARGE SCALE GENOMIC DNA]</scope>
    <source>
        <strain evidence="3 4">A2016</strain>
    </source>
</reference>
<comment type="caution">
    <text evidence="3">The sequence shown here is derived from an EMBL/GenBank/DDBJ whole genome shotgun (WGS) entry which is preliminary data.</text>
</comment>
<feature type="region of interest" description="Disordered" evidence="1">
    <location>
        <begin position="1"/>
        <end position="42"/>
    </location>
</feature>
<dbReference type="GeneID" id="96088234"/>
<sequence length="72" mass="8248">MLSAKRHRELSANHQGRCERRRSGVTVTVTGTGSAQPRRQSGGKMFHTDRVYYYLGIMLVDLSPMLHIYVRL</sequence>
<keyword evidence="2" id="KW-1133">Transmembrane helix</keyword>
<organism evidence="3 4">
    <name type="scientific">Alternaria dauci</name>
    <dbReference type="NCBI Taxonomy" id="48095"/>
    <lineage>
        <taxon>Eukaryota</taxon>
        <taxon>Fungi</taxon>
        <taxon>Dikarya</taxon>
        <taxon>Ascomycota</taxon>
        <taxon>Pezizomycotina</taxon>
        <taxon>Dothideomycetes</taxon>
        <taxon>Pleosporomycetidae</taxon>
        <taxon>Pleosporales</taxon>
        <taxon>Pleosporineae</taxon>
        <taxon>Pleosporaceae</taxon>
        <taxon>Alternaria</taxon>
        <taxon>Alternaria sect. Porri</taxon>
    </lineage>
</organism>
<accession>A0ABR3UDB3</accession>
<dbReference type="Proteomes" id="UP001578633">
    <property type="component" value="Chromosome 7"/>
</dbReference>
<feature type="compositionally biased region" description="Low complexity" evidence="1">
    <location>
        <begin position="24"/>
        <end position="34"/>
    </location>
</feature>
<keyword evidence="4" id="KW-1185">Reference proteome</keyword>
<feature type="transmembrane region" description="Helical" evidence="2">
    <location>
        <begin position="51"/>
        <end position="70"/>
    </location>
</feature>
<evidence type="ECO:0000256" key="2">
    <source>
        <dbReference type="SAM" id="Phobius"/>
    </source>
</evidence>
<dbReference type="RefSeq" id="XP_069305075.1">
    <property type="nucleotide sequence ID" value="XM_069454110.1"/>
</dbReference>
<evidence type="ECO:0000313" key="3">
    <source>
        <dbReference type="EMBL" id="KAL1794491.1"/>
    </source>
</evidence>
<protein>
    <submittedName>
        <fullName evidence="3">Uncharacterized protein</fullName>
    </submittedName>
</protein>
<evidence type="ECO:0000256" key="1">
    <source>
        <dbReference type="SAM" id="MobiDB-lite"/>
    </source>
</evidence>
<keyword evidence="2" id="KW-0812">Transmembrane</keyword>
<gene>
    <name evidence="3" type="ORF">ACET3X_007912</name>
</gene>
<name>A0ABR3UDB3_9PLEO</name>
<dbReference type="EMBL" id="JBHGVX010000007">
    <property type="protein sequence ID" value="KAL1794491.1"/>
    <property type="molecule type" value="Genomic_DNA"/>
</dbReference>
<evidence type="ECO:0000313" key="4">
    <source>
        <dbReference type="Proteomes" id="UP001578633"/>
    </source>
</evidence>
<proteinExistence type="predicted"/>